<evidence type="ECO:0000313" key="3">
    <source>
        <dbReference type="EMBL" id="PXV63832.1"/>
    </source>
</evidence>
<dbReference type="Gene3D" id="3.30.1150.10">
    <property type="match status" value="1"/>
</dbReference>
<feature type="domain" description="TonB C-terminal" evidence="2">
    <location>
        <begin position="166"/>
        <end position="237"/>
    </location>
</feature>
<comment type="caution">
    <text evidence="3">The sequence shown here is derived from an EMBL/GenBank/DDBJ whole genome shotgun (WGS) entry which is preliminary data.</text>
</comment>
<dbReference type="GO" id="GO:0055085">
    <property type="term" value="P:transmembrane transport"/>
    <property type="evidence" value="ECO:0007669"/>
    <property type="project" value="InterPro"/>
</dbReference>
<evidence type="ECO:0000259" key="2">
    <source>
        <dbReference type="Pfam" id="PF03544"/>
    </source>
</evidence>
<dbReference type="RefSeq" id="WP_110310796.1">
    <property type="nucleotide sequence ID" value="NZ_QICL01000012.1"/>
</dbReference>
<keyword evidence="1" id="KW-0732">Signal</keyword>
<reference evidence="3 4" key="1">
    <citation type="submission" date="2018-03" db="EMBL/GenBank/DDBJ databases">
        <title>Genomic Encyclopedia of Archaeal and Bacterial Type Strains, Phase II (KMG-II): from individual species to whole genera.</title>
        <authorList>
            <person name="Goeker M."/>
        </authorList>
    </citation>
    <scope>NUCLEOTIDE SEQUENCE [LARGE SCALE GENOMIC DNA]</scope>
    <source>
        <strain evidence="3 4">DSM 100214</strain>
    </source>
</reference>
<dbReference type="SUPFAM" id="SSF74653">
    <property type="entry name" value="TolA/TonB C-terminal domain"/>
    <property type="match status" value="1"/>
</dbReference>
<protein>
    <submittedName>
        <fullName evidence="3">TonB-like protein</fullName>
    </submittedName>
</protein>
<dbReference type="GO" id="GO:0098797">
    <property type="term" value="C:plasma membrane protein complex"/>
    <property type="evidence" value="ECO:0007669"/>
    <property type="project" value="TreeGrafter"/>
</dbReference>
<dbReference type="Proteomes" id="UP000247973">
    <property type="component" value="Unassembled WGS sequence"/>
</dbReference>
<organism evidence="3 4">
    <name type="scientific">Dysgonomonas alginatilytica</name>
    <dbReference type="NCBI Taxonomy" id="1605892"/>
    <lineage>
        <taxon>Bacteria</taxon>
        <taxon>Pseudomonadati</taxon>
        <taxon>Bacteroidota</taxon>
        <taxon>Bacteroidia</taxon>
        <taxon>Bacteroidales</taxon>
        <taxon>Dysgonomonadaceae</taxon>
        <taxon>Dysgonomonas</taxon>
    </lineage>
</organism>
<proteinExistence type="predicted"/>
<accession>A0A2V3PN40</accession>
<dbReference type="Pfam" id="PF03544">
    <property type="entry name" value="TonB_C"/>
    <property type="match status" value="1"/>
</dbReference>
<evidence type="ECO:0000256" key="1">
    <source>
        <dbReference type="SAM" id="SignalP"/>
    </source>
</evidence>
<dbReference type="EMBL" id="QICL01000012">
    <property type="protein sequence ID" value="PXV63832.1"/>
    <property type="molecule type" value="Genomic_DNA"/>
</dbReference>
<gene>
    <name evidence="3" type="ORF">CLV62_11281</name>
</gene>
<dbReference type="OrthoDB" id="9812355at2"/>
<feature type="signal peptide" evidence="1">
    <location>
        <begin position="1"/>
        <end position="20"/>
    </location>
</feature>
<keyword evidence="4" id="KW-1185">Reference proteome</keyword>
<dbReference type="PANTHER" id="PTHR33446">
    <property type="entry name" value="PROTEIN TONB-RELATED"/>
    <property type="match status" value="1"/>
</dbReference>
<dbReference type="InterPro" id="IPR037682">
    <property type="entry name" value="TonB_C"/>
</dbReference>
<sequence length="239" mass="27418">MGRFLSLFCFLFVFSLQGKAQQDVLPDSLKRSEIYLAWNDDSALRDSLEIKKIIPHYHESRYVERHVEYGIVKKLLSVRKLSRFQKGDEARFMFLFNDPNFEPSGTRTVAAISFQGDDALFELMDEMKYITLNTKYRPLINAEFMPSFNGGYNAMMKYLNEKVRLPEDLVMPESCGAVMLGFVVVKDGSVKNLKVIEGCNDILDKEAFRLVKSMPKWQAGKQAGAPVSVFVVLQLIFKR</sequence>
<feature type="chain" id="PRO_5015978296" evidence="1">
    <location>
        <begin position="21"/>
        <end position="239"/>
    </location>
</feature>
<dbReference type="AlphaFoldDB" id="A0A2V3PN40"/>
<dbReference type="InterPro" id="IPR051045">
    <property type="entry name" value="TonB-dependent_transducer"/>
</dbReference>
<dbReference type="GO" id="GO:0031992">
    <property type="term" value="F:energy transducer activity"/>
    <property type="evidence" value="ECO:0007669"/>
    <property type="project" value="TreeGrafter"/>
</dbReference>
<evidence type="ECO:0000313" key="4">
    <source>
        <dbReference type="Proteomes" id="UP000247973"/>
    </source>
</evidence>
<name>A0A2V3PN40_9BACT</name>
<dbReference type="PANTHER" id="PTHR33446:SF2">
    <property type="entry name" value="PROTEIN TONB"/>
    <property type="match status" value="1"/>
</dbReference>